<organism evidence="1">
    <name type="scientific">Phenylobacterium glaciei</name>
    <dbReference type="NCBI Taxonomy" id="2803784"/>
    <lineage>
        <taxon>Bacteria</taxon>
        <taxon>Pseudomonadati</taxon>
        <taxon>Pseudomonadota</taxon>
        <taxon>Alphaproteobacteria</taxon>
        <taxon>Caulobacterales</taxon>
        <taxon>Caulobacteraceae</taxon>
        <taxon>Phenylobacterium</taxon>
    </lineage>
</organism>
<evidence type="ECO:0008006" key="2">
    <source>
        <dbReference type="Google" id="ProtNLM"/>
    </source>
</evidence>
<evidence type="ECO:0000313" key="1">
    <source>
        <dbReference type="EMBL" id="QQZ51261.1"/>
    </source>
</evidence>
<gene>
    <name evidence="1" type="ORF">JKL49_09315</name>
</gene>
<protein>
    <recommendedName>
        <fullName evidence="2">HTH crp-type domain-containing protein</fullName>
    </recommendedName>
</protein>
<dbReference type="AlphaFoldDB" id="A0A974P4X0"/>
<dbReference type="EMBL" id="CP068570">
    <property type="protein sequence ID" value="QQZ51261.1"/>
    <property type="molecule type" value="Genomic_DNA"/>
</dbReference>
<reference evidence="1" key="1">
    <citation type="submission" date="2021-01" db="EMBL/GenBank/DDBJ databases">
        <title>Genome sequence of Phenylobacterium sp. 20VBR1 isolated from a valley glaceir, Ny-Alesund, Svalbard.</title>
        <authorList>
            <person name="Thomas F.A."/>
            <person name="Krishnan K.P."/>
            <person name="Sinha R.K."/>
        </authorList>
    </citation>
    <scope>NUCLEOTIDE SEQUENCE</scope>
    <source>
        <strain evidence="1">20VBR1</strain>
    </source>
</reference>
<sequence length="212" mass="22834">MGRTALFRARSTECKPLSKHPNLGTEGIALERGFTIMGFDSGPPPLRKPGLIVDTELKERLAVRMAIGSILRAVDMVNREYGGDITAALVFASVVEANVGHLATNPEATAQLATVVRLPPNEMRRPVTGVALAATLGIPNETVRRKIKGLIDAGLLVRIDGGLIVPTEIMASEKMTRLTRASFINLRRLFIQLRRIGVDMSDDGAELAEAVA</sequence>
<name>A0A974P4X0_9CAUL</name>
<accession>A0A974P4X0</accession>
<proteinExistence type="predicted"/>